<evidence type="ECO:0000259" key="1">
    <source>
        <dbReference type="Pfam" id="PF04994"/>
    </source>
</evidence>
<proteinExistence type="predicted"/>
<keyword evidence="3" id="KW-1185">Reference proteome</keyword>
<evidence type="ECO:0000313" key="2">
    <source>
        <dbReference type="EMBL" id="XFO75459.1"/>
    </source>
</evidence>
<gene>
    <name evidence="2" type="ORF">SPACI_055800</name>
</gene>
<sequence length="87" mass="9643">MSKLTTLPNIGKVLEANLVAVGIETPEQLRAIGAKEAFQRIRLQRDPGACLHMLYGIQGAILGIPDKHLSPDTKQELKTFFNTQYHS</sequence>
<accession>A0ABZ3JAI9</accession>
<dbReference type="PANTHER" id="PTHR36121:SF1">
    <property type="entry name" value="PROTEIN SXY"/>
    <property type="match status" value="1"/>
</dbReference>
<dbReference type="PANTHER" id="PTHR36121">
    <property type="entry name" value="PROTEIN SXY"/>
    <property type="match status" value="1"/>
</dbReference>
<organism evidence="2 3">
    <name type="scientific">Sporomusa acidovorans (strain ATCC 49682 / DSM 3132 / Mol)</name>
    <dbReference type="NCBI Taxonomy" id="1123286"/>
    <lineage>
        <taxon>Bacteria</taxon>
        <taxon>Bacillati</taxon>
        <taxon>Bacillota</taxon>
        <taxon>Negativicutes</taxon>
        <taxon>Selenomonadales</taxon>
        <taxon>Sporomusaceae</taxon>
        <taxon>Sporomusa</taxon>
    </lineage>
</organism>
<dbReference type="Gene3D" id="1.10.150.20">
    <property type="entry name" value="5' to 3' exonuclease, C-terminal subdomain"/>
    <property type="match status" value="1"/>
</dbReference>
<feature type="domain" description="TfoX C-terminal" evidence="1">
    <location>
        <begin position="2"/>
        <end position="79"/>
    </location>
</feature>
<protein>
    <recommendedName>
        <fullName evidence="1">TfoX C-terminal domain-containing protein</fullName>
    </recommendedName>
</protein>
<name>A0ABZ3JAI9_SPOA4</name>
<dbReference type="RefSeq" id="WP_093793444.1">
    <property type="nucleotide sequence ID" value="NZ_CP155571.1"/>
</dbReference>
<evidence type="ECO:0000313" key="3">
    <source>
        <dbReference type="Proteomes" id="UP000216052"/>
    </source>
</evidence>
<dbReference type="Pfam" id="PF04994">
    <property type="entry name" value="TfoX_C"/>
    <property type="match status" value="1"/>
</dbReference>
<dbReference type="InterPro" id="IPR007077">
    <property type="entry name" value="TfoX_C"/>
</dbReference>
<dbReference type="Proteomes" id="UP000216052">
    <property type="component" value="Chromosome"/>
</dbReference>
<reference evidence="2" key="1">
    <citation type="submission" date="2024-05" db="EMBL/GenBank/DDBJ databases">
        <title>Isolation and characterization of Sporomusa carbonis sp. nov., a carboxydotrophic hydrogenogen in the genus of Sporomusa isolated from a charcoal burning pile.</title>
        <authorList>
            <person name="Boeer T."/>
            <person name="Rosenbaum F."/>
            <person name="Eysell L."/>
            <person name="Mueller V."/>
            <person name="Daniel R."/>
            <person name="Poehlein A."/>
        </authorList>
    </citation>
    <scope>NUCLEOTIDE SEQUENCE [LARGE SCALE GENOMIC DNA]</scope>
    <source>
        <strain evidence="2">DSM 3132</strain>
    </source>
</reference>
<dbReference type="InterPro" id="IPR047525">
    <property type="entry name" value="TfoX-like"/>
</dbReference>
<dbReference type="EMBL" id="CP155571">
    <property type="protein sequence ID" value="XFO75459.1"/>
    <property type="molecule type" value="Genomic_DNA"/>
</dbReference>